<dbReference type="EMBL" id="MU155316">
    <property type="protein sequence ID" value="KAF9475860.1"/>
    <property type="molecule type" value="Genomic_DNA"/>
</dbReference>
<dbReference type="Pfam" id="PF04114">
    <property type="entry name" value="Gaa1"/>
    <property type="match status" value="1"/>
</dbReference>
<keyword evidence="1" id="KW-1133">Transmembrane helix</keyword>
<dbReference type="OrthoDB" id="445301at2759"/>
<keyword evidence="1" id="KW-0812">Transmembrane</keyword>
<evidence type="ECO:0000256" key="1">
    <source>
        <dbReference type="SAM" id="Phobius"/>
    </source>
</evidence>
<evidence type="ECO:0000313" key="3">
    <source>
        <dbReference type="Proteomes" id="UP000807469"/>
    </source>
</evidence>
<dbReference type="InterPro" id="IPR007246">
    <property type="entry name" value="Gaa1"/>
</dbReference>
<dbReference type="PANTHER" id="PTHR13304:SF0">
    <property type="entry name" value="GLYCOSYLPHOSPHATIDYLINOSITOL ANCHOR ATTACHMENT 1 PROTEIN"/>
    <property type="match status" value="1"/>
</dbReference>
<protein>
    <submittedName>
        <fullName evidence="2">Gaa1-like protein</fullName>
    </submittedName>
</protein>
<name>A0A9P5YWA0_9AGAR</name>
<dbReference type="PANTHER" id="PTHR13304">
    <property type="entry name" value="GLYCOSYLPHOSPHATIDYLINOSITOL ANCHOR ATTACHMENT 1 PROTEIN"/>
    <property type="match status" value="1"/>
</dbReference>
<gene>
    <name evidence="2" type="ORF">BDN70DRAFT_883191</name>
</gene>
<reference evidence="2" key="1">
    <citation type="submission" date="2020-11" db="EMBL/GenBank/DDBJ databases">
        <authorList>
            <consortium name="DOE Joint Genome Institute"/>
            <person name="Ahrendt S."/>
            <person name="Riley R."/>
            <person name="Andreopoulos W."/>
            <person name="Labutti K."/>
            <person name="Pangilinan J."/>
            <person name="Ruiz-Duenas F.J."/>
            <person name="Barrasa J.M."/>
            <person name="Sanchez-Garcia M."/>
            <person name="Camarero S."/>
            <person name="Miyauchi S."/>
            <person name="Serrano A."/>
            <person name="Linde D."/>
            <person name="Babiker R."/>
            <person name="Drula E."/>
            <person name="Ayuso-Fernandez I."/>
            <person name="Pacheco R."/>
            <person name="Padilla G."/>
            <person name="Ferreira P."/>
            <person name="Barriuso J."/>
            <person name="Kellner H."/>
            <person name="Castanera R."/>
            <person name="Alfaro M."/>
            <person name="Ramirez L."/>
            <person name="Pisabarro A.G."/>
            <person name="Kuo A."/>
            <person name="Tritt A."/>
            <person name="Lipzen A."/>
            <person name="He G."/>
            <person name="Yan M."/>
            <person name="Ng V."/>
            <person name="Cullen D."/>
            <person name="Martin F."/>
            <person name="Rosso M.-N."/>
            <person name="Henrissat B."/>
            <person name="Hibbett D."/>
            <person name="Martinez A.T."/>
            <person name="Grigoriev I.V."/>
        </authorList>
    </citation>
    <scope>NUCLEOTIDE SEQUENCE</scope>
    <source>
        <strain evidence="2">CIRM-BRFM 674</strain>
    </source>
</reference>
<evidence type="ECO:0000313" key="2">
    <source>
        <dbReference type="EMBL" id="KAF9475860.1"/>
    </source>
</evidence>
<organism evidence="2 3">
    <name type="scientific">Pholiota conissans</name>
    <dbReference type="NCBI Taxonomy" id="109636"/>
    <lineage>
        <taxon>Eukaryota</taxon>
        <taxon>Fungi</taxon>
        <taxon>Dikarya</taxon>
        <taxon>Basidiomycota</taxon>
        <taxon>Agaricomycotina</taxon>
        <taxon>Agaricomycetes</taxon>
        <taxon>Agaricomycetidae</taxon>
        <taxon>Agaricales</taxon>
        <taxon>Agaricineae</taxon>
        <taxon>Strophariaceae</taxon>
        <taxon>Pholiota</taxon>
    </lineage>
</organism>
<comment type="caution">
    <text evidence="2">The sequence shown here is derived from an EMBL/GenBank/DDBJ whole genome shotgun (WGS) entry which is preliminary data.</text>
</comment>
<sequence>MVQRLPFIKVSLLLIGYLWMLAIPAPYLGRNVYIDENALQPGQVNTDWNWDDVHVADLYLVELEKLRDGNYTNVQRAQWLSEEFSKLGITSSTQHYSFNTSRAKVVGTNAYAVLASPRHSGTEAIVISASWISRIGEIDGTINIRGVATVLALANFLKRYSYWGKDIVFVISDGYLDGMQAWLFAYHDVSQCGLHAEPLQHTSGVIWSALNIDYPGHSFSHLGIFSEGLNGRLPNQDLINSVSHIAQATAGVPVVLYDHIDHRQDASVDKAPSWLPRALYNIPEIKTYLYQGRNVMQHLASQFNGRGDGVHGLFHQFRIDAITIFAVPAIGPHGFYAIGRIVESSLRTVNNLLERLHASFFFYIMTSPQRFLKIGLYLPSAILISVAIMFHGLGKWADAAWIKHNLVIEDDKTSLSFKGWTRRRRPMIPALSIMIATHCLGFVLFKVISSSTFAKNFEILSPLVFLVFSSIPLIVTILPEAPNNEASLSTVLKALNLCFASTVISIVTLLNFSLAASLSVYLGFPLIISSSSSKLLRFAKYAAYCFFGLGWLLVGHNQTLEAVWNWEVLSVWFAPFICIVVVPLVLQAGLVCIIST</sequence>
<feature type="transmembrane region" description="Helical" evidence="1">
    <location>
        <begin position="459"/>
        <end position="479"/>
    </location>
</feature>
<feature type="transmembrane region" description="Helical" evidence="1">
    <location>
        <begin position="427"/>
        <end position="447"/>
    </location>
</feature>
<keyword evidence="3" id="KW-1185">Reference proteome</keyword>
<feature type="transmembrane region" description="Helical" evidence="1">
    <location>
        <begin position="573"/>
        <end position="594"/>
    </location>
</feature>
<dbReference type="Proteomes" id="UP000807469">
    <property type="component" value="Unassembled WGS sequence"/>
</dbReference>
<accession>A0A9P5YWA0</accession>
<dbReference type="Gene3D" id="3.40.630.10">
    <property type="entry name" value="Zn peptidases"/>
    <property type="match status" value="1"/>
</dbReference>
<proteinExistence type="predicted"/>
<dbReference type="AlphaFoldDB" id="A0A9P5YWA0"/>
<feature type="transmembrane region" description="Helical" evidence="1">
    <location>
        <begin position="6"/>
        <end position="28"/>
    </location>
</feature>
<feature type="transmembrane region" description="Helical" evidence="1">
    <location>
        <begin position="499"/>
        <end position="523"/>
    </location>
</feature>
<dbReference type="GO" id="GO:0016255">
    <property type="term" value="P:attachment of GPI anchor to protein"/>
    <property type="evidence" value="ECO:0007669"/>
    <property type="project" value="TreeGrafter"/>
</dbReference>
<keyword evidence="1" id="KW-0472">Membrane</keyword>
<feature type="transmembrane region" description="Helical" evidence="1">
    <location>
        <begin position="374"/>
        <end position="393"/>
    </location>
</feature>
<feature type="transmembrane region" description="Helical" evidence="1">
    <location>
        <begin position="535"/>
        <end position="553"/>
    </location>
</feature>
<dbReference type="GO" id="GO:0042765">
    <property type="term" value="C:GPI-anchor transamidase complex"/>
    <property type="evidence" value="ECO:0007669"/>
    <property type="project" value="InterPro"/>
</dbReference>